<gene>
    <name evidence="2" type="ordered locus">Slin_4828</name>
</gene>
<proteinExistence type="predicted"/>
<dbReference type="AlphaFoldDB" id="D2QQM5"/>
<dbReference type="Proteomes" id="UP000002028">
    <property type="component" value="Chromosome"/>
</dbReference>
<keyword evidence="3" id="KW-1185">Reference proteome</keyword>
<evidence type="ECO:0000313" key="2">
    <source>
        <dbReference type="EMBL" id="ADB40806.1"/>
    </source>
</evidence>
<dbReference type="EMBL" id="CP001769">
    <property type="protein sequence ID" value="ADB40806.1"/>
    <property type="molecule type" value="Genomic_DNA"/>
</dbReference>
<dbReference type="HOGENOM" id="CLU_865749_0_0_10"/>
<organism evidence="2 3">
    <name type="scientific">Spirosoma linguale (strain ATCC 33905 / DSM 74 / LMG 10896 / Claus 1)</name>
    <dbReference type="NCBI Taxonomy" id="504472"/>
    <lineage>
        <taxon>Bacteria</taxon>
        <taxon>Pseudomonadati</taxon>
        <taxon>Bacteroidota</taxon>
        <taxon>Cytophagia</taxon>
        <taxon>Cytophagales</taxon>
        <taxon>Cytophagaceae</taxon>
        <taxon>Spirosoma</taxon>
    </lineage>
</organism>
<evidence type="ECO:0000256" key="1">
    <source>
        <dbReference type="SAM" id="SignalP"/>
    </source>
</evidence>
<keyword evidence="1" id="KW-0732">Signal</keyword>
<name>D2QQM5_SPILD</name>
<evidence type="ECO:0008006" key="4">
    <source>
        <dbReference type="Google" id="ProtNLM"/>
    </source>
</evidence>
<evidence type="ECO:0000313" key="3">
    <source>
        <dbReference type="Proteomes" id="UP000002028"/>
    </source>
</evidence>
<protein>
    <recommendedName>
        <fullName evidence="4">Lipoprotein</fullName>
    </recommendedName>
</protein>
<feature type="chain" id="PRO_5003035858" description="Lipoprotein" evidence="1">
    <location>
        <begin position="24"/>
        <end position="321"/>
    </location>
</feature>
<dbReference type="STRING" id="504472.Slin_4828"/>
<dbReference type="KEGG" id="sli:Slin_4828"/>
<sequence length="321" mass="34268">MSRLFVKTAAISLLVVIAMSHQGCNKESVDPYPSIEWESSDCSISGYGGLSNQSVNWSGARARFSGSSKVFTLQLMNAGTSGSFILPGKGWLTISLHLDTDENITIPVTNKLPSSLPADVPLNEATIVYTDAQTGQRSYLEGKLKVGRYRLTRGEGKFEMDANLDGLKLPNNGGSFYGDLSIEGQTSSGGDNSIVGGTNKACRERTLNFNLTYSAAGTVTKAGSLCLKITVNGAVKYFQACNLNPPGNGLQRTQFANVDFPVGIVDKATTFNYTIESTNTCCSGSSIYYSIGPVSSSSRLDCIPSTQLPGTDEISVTFQYK</sequence>
<reference evidence="2 3" key="1">
    <citation type="journal article" date="2010" name="Stand. Genomic Sci.">
        <title>Complete genome sequence of Spirosoma linguale type strain (1).</title>
        <authorList>
            <person name="Lail K."/>
            <person name="Sikorski J."/>
            <person name="Saunders E."/>
            <person name="Lapidus A."/>
            <person name="Glavina Del Rio T."/>
            <person name="Copeland A."/>
            <person name="Tice H."/>
            <person name="Cheng J.-F."/>
            <person name="Lucas S."/>
            <person name="Nolan M."/>
            <person name="Bruce D."/>
            <person name="Goodwin L."/>
            <person name="Pitluck S."/>
            <person name="Ivanova N."/>
            <person name="Mavromatis K."/>
            <person name="Ovchinnikova G."/>
            <person name="Pati A."/>
            <person name="Chen A."/>
            <person name="Palaniappan K."/>
            <person name="Land M."/>
            <person name="Hauser L."/>
            <person name="Chang Y.-J."/>
            <person name="Jeffries C.D."/>
            <person name="Chain P."/>
            <person name="Brettin T."/>
            <person name="Detter J.C."/>
            <person name="Schuetze A."/>
            <person name="Rohde M."/>
            <person name="Tindall B.J."/>
            <person name="Goeker M."/>
            <person name="Bristow J."/>
            <person name="Eisen J.A."/>
            <person name="Markowitz V."/>
            <person name="Hugenholtz P."/>
            <person name="Kyrpides N.C."/>
            <person name="Klenk H.-P."/>
            <person name="Chen F."/>
        </authorList>
    </citation>
    <scope>NUCLEOTIDE SEQUENCE [LARGE SCALE GENOMIC DNA]</scope>
    <source>
        <strain evidence="3">ATCC 33905 / DSM 74 / LMG 10896 / Claus 1</strain>
    </source>
</reference>
<feature type="signal peptide" evidence="1">
    <location>
        <begin position="1"/>
        <end position="23"/>
    </location>
</feature>
<accession>D2QQM5</accession>